<accession>A0A0V0HM45</accession>
<evidence type="ECO:0000313" key="2">
    <source>
        <dbReference type="EMBL" id="JAP21207.1"/>
    </source>
</evidence>
<keyword evidence="1" id="KW-0472">Membrane</keyword>
<name>A0A0V0HM45_SOLCH</name>
<feature type="transmembrane region" description="Helical" evidence="1">
    <location>
        <begin position="34"/>
        <end position="55"/>
    </location>
</feature>
<organism evidence="2">
    <name type="scientific">Solanum chacoense</name>
    <name type="common">Chaco potato</name>
    <dbReference type="NCBI Taxonomy" id="4108"/>
    <lineage>
        <taxon>Eukaryota</taxon>
        <taxon>Viridiplantae</taxon>
        <taxon>Streptophyta</taxon>
        <taxon>Embryophyta</taxon>
        <taxon>Tracheophyta</taxon>
        <taxon>Spermatophyta</taxon>
        <taxon>Magnoliopsida</taxon>
        <taxon>eudicotyledons</taxon>
        <taxon>Gunneridae</taxon>
        <taxon>Pentapetalae</taxon>
        <taxon>asterids</taxon>
        <taxon>lamiids</taxon>
        <taxon>Solanales</taxon>
        <taxon>Solanaceae</taxon>
        <taxon>Solanoideae</taxon>
        <taxon>Solaneae</taxon>
        <taxon>Solanum</taxon>
    </lineage>
</organism>
<feature type="transmembrane region" description="Helical" evidence="1">
    <location>
        <begin position="6"/>
        <end position="22"/>
    </location>
</feature>
<dbReference type="AlphaFoldDB" id="A0A0V0HM45"/>
<evidence type="ECO:0000256" key="1">
    <source>
        <dbReference type="SAM" id="Phobius"/>
    </source>
</evidence>
<dbReference type="EMBL" id="GEDG01017958">
    <property type="protein sequence ID" value="JAP21207.1"/>
    <property type="molecule type" value="Transcribed_RNA"/>
</dbReference>
<keyword evidence="1" id="KW-1133">Transmembrane helix</keyword>
<sequence>MSFNEPVLLLAGSVLLVPFSYFQLQFFKPIFRCLFSCFLILNFPPIFSCLSSFFLNLNFFFFQFLNVYLHVHFKLFENAYLSMKFLFLLVLY</sequence>
<protein>
    <submittedName>
        <fullName evidence="2">Putative ovule protein</fullName>
    </submittedName>
</protein>
<reference evidence="2" key="1">
    <citation type="submission" date="2015-12" db="EMBL/GenBank/DDBJ databases">
        <title>Gene expression during late stages of embryo sac development: a critical building block for successful pollen-pistil interactions.</title>
        <authorList>
            <person name="Liu Y."/>
            <person name="Joly V."/>
            <person name="Sabar M."/>
            <person name="Matton D.P."/>
        </authorList>
    </citation>
    <scope>NUCLEOTIDE SEQUENCE</scope>
</reference>
<proteinExistence type="predicted"/>
<keyword evidence="1" id="KW-0812">Transmembrane</keyword>